<keyword evidence="1 7" id="KW-0436">Ligase</keyword>
<dbReference type="InterPro" id="IPR050326">
    <property type="entry name" value="NAD_dep_DNA_ligaseB"/>
</dbReference>
<name>A0ABX2IDB7_9RHOO</name>
<evidence type="ECO:0000313" key="7">
    <source>
        <dbReference type="EMBL" id="NSL54571.1"/>
    </source>
</evidence>
<dbReference type="Gene3D" id="2.40.50.140">
    <property type="entry name" value="Nucleic acid-binding proteins"/>
    <property type="match status" value="1"/>
</dbReference>
<evidence type="ECO:0000256" key="2">
    <source>
        <dbReference type="ARBA" id="ARBA00022705"/>
    </source>
</evidence>
<evidence type="ECO:0000256" key="1">
    <source>
        <dbReference type="ARBA" id="ARBA00022598"/>
    </source>
</evidence>
<keyword evidence="4" id="KW-0234">DNA repair</keyword>
<organism evidence="7 8">
    <name type="scientific">Uliginosibacterium aquaticum</name>
    <dbReference type="NCBI Taxonomy" id="2731212"/>
    <lineage>
        <taxon>Bacteria</taxon>
        <taxon>Pseudomonadati</taxon>
        <taxon>Pseudomonadota</taxon>
        <taxon>Betaproteobacteria</taxon>
        <taxon>Rhodocyclales</taxon>
        <taxon>Zoogloeaceae</taxon>
        <taxon>Uliginosibacterium</taxon>
    </lineage>
</organism>
<dbReference type="InterPro" id="IPR029319">
    <property type="entry name" value="DNA_ligase_OB"/>
</dbReference>
<dbReference type="PANTHER" id="PTHR47810:SF1">
    <property type="entry name" value="DNA LIGASE B"/>
    <property type="match status" value="1"/>
</dbReference>
<feature type="domain" description="DNA ligase OB-like" evidence="6">
    <location>
        <begin position="210"/>
        <end position="275"/>
    </location>
</feature>
<keyword evidence="8" id="KW-1185">Reference proteome</keyword>
<dbReference type="Gene3D" id="3.30.470.30">
    <property type="entry name" value="DNA ligase/mRNA capping enzyme"/>
    <property type="match status" value="1"/>
</dbReference>
<dbReference type="Proteomes" id="UP000778523">
    <property type="component" value="Unassembled WGS sequence"/>
</dbReference>
<feature type="signal peptide" evidence="5">
    <location>
        <begin position="1"/>
        <end position="22"/>
    </location>
</feature>
<keyword evidence="2" id="KW-0235">DNA replication</keyword>
<dbReference type="SUPFAM" id="SSF50249">
    <property type="entry name" value="Nucleic acid-binding proteins"/>
    <property type="match status" value="1"/>
</dbReference>
<evidence type="ECO:0000256" key="5">
    <source>
        <dbReference type="SAM" id="SignalP"/>
    </source>
</evidence>
<evidence type="ECO:0000313" key="8">
    <source>
        <dbReference type="Proteomes" id="UP000778523"/>
    </source>
</evidence>
<gene>
    <name evidence="7" type="ORF">HJ583_006020</name>
</gene>
<reference evidence="7 8" key="1">
    <citation type="submission" date="2020-06" db="EMBL/GenBank/DDBJ databases">
        <title>Draft genome of Uliginosibacterium sp. IMCC34675.</title>
        <authorList>
            <person name="Song J."/>
        </authorList>
    </citation>
    <scope>NUCLEOTIDE SEQUENCE [LARGE SCALE GENOMIC DNA]</scope>
    <source>
        <strain evidence="7 8">IMCC34675</strain>
    </source>
</reference>
<dbReference type="InterPro" id="IPR012340">
    <property type="entry name" value="NA-bd_OB-fold"/>
</dbReference>
<dbReference type="Gene3D" id="3.30.1490.70">
    <property type="match status" value="1"/>
</dbReference>
<evidence type="ECO:0000256" key="3">
    <source>
        <dbReference type="ARBA" id="ARBA00022763"/>
    </source>
</evidence>
<dbReference type="SUPFAM" id="SSF56091">
    <property type="entry name" value="DNA ligase/mRNA capping enzyme, catalytic domain"/>
    <property type="match status" value="1"/>
</dbReference>
<sequence>MRHLPCLLLSLLLSLFSLHTLAAPEILLAELYRDGIDPGAYLVSEKLDGVRAIWDGQRLSFRSGHPVNAPDWFIQALPATPLDGELWAGRGTFERLSGIVRKAQPVDAEWRELRYMIFELPGAPGDFSARADAIRRLTAAAGIPWLQAVEQFRAADAAALRQRMAAVLKAGGEGLMLHRADAPYVTGRSDVLLKLKPWQDAEARVVGHVPGRGKHRGRLGALLVEAPDGRRFSLGSGFSDAQREAPPAPGALVTYRYQSLTVQGQPRHPVFLRQRAAAGESAE</sequence>
<dbReference type="NCBIfam" id="NF006592">
    <property type="entry name" value="PRK09125.1"/>
    <property type="match status" value="1"/>
</dbReference>
<dbReference type="PANTHER" id="PTHR47810">
    <property type="entry name" value="DNA LIGASE"/>
    <property type="match status" value="1"/>
</dbReference>
<dbReference type="Pfam" id="PF14743">
    <property type="entry name" value="DNA_ligase_OB_2"/>
    <property type="match status" value="1"/>
</dbReference>
<proteinExistence type="predicted"/>
<dbReference type="EMBL" id="JABCSC020000001">
    <property type="protein sequence ID" value="NSL54571.1"/>
    <property type="molecule type" value="Genomic_DNA"/>
</dbReference>
<dbReference type="RefSeq" id="WP_170021052.1">
    <property type="nucleotide sequence ID" value="NZ_JABCSC020000001.1"/>
</dbReference>
<keyword evidence="5" id="KW-0732">Signal</keyword>
<protein>
    <submittedName>
        <fullName evidence="7">DNA ligase</fullName>
    </submittedName>
</protein>
<feature type="chain" id="PRO_5047111855" evidence="5">
    <location>
        <begin position="23"/>
        <end position="283"/>
    </location>
</feature>
<dbReference type="CDD" id="cd08041">
    <property type="entry name" value="OBF_kDNA_ligase_like"/>
    <property type="match status" value="1"/>
</dbReference>
<keyword evidence="3" id="KW-0227">DNA damage</keyword>
<evidence type="ECO:0000256" key="4">
    <source>
        <dbReference type="ARBA" id="ARBA00023204"/>
    </source>
</evidence>
<accession>A0ABX2IDB7</accession>
<evidence type="ECO:0000259" key="6">
    <source>
        <dbReference type="Pfam" id="PF14743"/>
    </source>
</evidence>
<comment type="caution">
    <text evidence="7">The sequence shown here is derived from an EMBL/GenBank/DDBJ whole genome shotgun (WGS) entry which is preliminary data.</text>
</comment>
<dbReference type="CDD" id="cd07896">
    <property type="entry name" value="Adenylation_kDNA_ligase_like"/>
    <property type="match status" value="1"/>
</dbReference>
<dbReference type="GO" id="GO:0016874">
    <property type="term" value="F:ligase activity"/>
    <property type="evidence" value="ECO:0007669"/>
    <property type="project" value="UniProtKB-KW"/>
</dbReference>